<feature type="compositionally biased region" description="Polar residues" evidence="2">
    <location>
        <begin position="83"/>
        <end position="95"/>
    </location>
</feature>
<dbReference type="OrthoDB" id="291630at2759"/>
<dbReference type="AlphaFoldDB" id="A0A8S1S096"/>
<feature type="domain" description="FCP1 homology" evidence="3">
    <location>
        <begin position="340"/>
        <end position="480"/>
    </location>
</feature>
<dbReference type="InterPro" id="IPR050365">
    <property type="entry name" value="TIM50"/>
</dbReference>
<sequence>MRKNKPTYKIIVNRGISSLRNKNEQEVTEQLPVIKPKSIARGFVKNFEIKKVRVKVAITEEKLEINLKQVKLHPIQKEESPPLSETRQSQSSIYQKTKEDNNRSVSPIKKETSKHQKYEVIENLEDNLDTYIKIYYSITKLMDAMRKNVSDFVDQINRFQEIIDGVHFQALENLLIENSKKFRQILILIKLGIILIVNGFFDQQVYSTNNVNFRNLLIYNLQNYFFLGQFILQKTQKQELATIITQNQKHFNNNKIESSIQIRQNVELLQGLYKSLSKQSKDLYQFLNSFFRLIPNLRIVESNIMLQNFTSLYITVQQGYYGLLGIPLISVAHKPYLPNEATHKFTLILDMDETLIHFVDQTKSFLVRPYTEQFLQEMSKYYEIGVFTAGLPDYANWVLDQVAFNKYIQFRLYRQHAMQYQQHFVKDLSRLGRNLAKCIIIDNIAANYQHQEENGIQIKTWYNYPDDKELVKLGAFLRKIAEDNCEDVRDALQMYNKASVQ</sequence>
<keyword evidence="1" id="KW-0653">Protein transport</keyword>
<dbReference type="PANTHER" id="PTHR12210">
    <property type="entry name" value="DULLARD PROTEIN PHOSPHATASE"/>
    <property type="match status" value="1"/>
</dbReference>
<keyword evidence="1" id="KW-0811">Translocation</keyword>
<feature type="region of interest" description="Disordered" evidence="2">
    <location>
        <begin position="76"/>
        <end position="111"/>
    </location>
</feature>
<keyword evidence="1" id="KW-0809">Transit peptide</keyword>
<keyword evidence="1" id="KW-0813">Transport</keyword>
<dbReference type="OMA" id="IIDGVHF"/>
<dbReference type="InterPro" id="IPR004274">
    <property type="entry name" value="FCP1_dom"/>
</dbReference>
<reference evidence="4" key="1">
    <citation type="submission" date="2021-01" db="EMBL/GenBank/DDBJ databases">
        <authorList>
            <consortium name="Genoscope - CEA"/>
            <person name="William W."/>
        </authorList>
    </citation>
    <scope>NUCLEOTIDE SEQUENCE</scope>
</reference>
<evidence type="ECO:0000256" key="1">
    <source>
        <dbReference type="RuleBase" id="RU365079"/>
    </source>
</evidence>
<dbReference type="Pfam" id="PF03031">
    <property type="entry name" value="NIF"/>
    <property type="match status" value="1"/>
</dbReference>
<evidence type="ECO:0000259" key="3">
    <source>
        <dbReference type="PROSITE" id="PS50969"/>
    </source>
</evidence>
<dbReference type="SMART" id="SM00577">
    <property type="entry name" value="CPDc"/>
    <property type="match status" value="1"/>
</dbReference>
<keyword evidence="1" id="KW-0496">Mitochondrion</keyword>
<dbReference type="GO" id="GO:0015031">
    <property type="term" value="P:protein transport"/>
    <property type="evidence" value="ECO:0007669"/>
    <property type="project" value="UniProtKB-KW"/>
</dbReference>
<evidence type="ECO:0000313" key="5">
    <source>
        <dbReference type="Proteomes" id="UP000683925"/>
    </source>
</evidence>
<comment type="subcellular location">
    <subcellularLocation>
        <location evidence="1">Mitochondrion inner membrane</location>
        <topology evidence="1">Single-pass membrane protein</topology>
    </subcellularLocation>
</comment>
<dbReference type="EMBL" id="CAJJDP010000003">
    <property type="protein sequence ID" value="CAD8133053.1"/>
    <property type="molecule type" value="Genomic_DNA"/>
</dbReference>
<feature type="compositionally biased region" description="Basic and acidic residues" evidence="2">
    <location>
        <begin position="96"/>
        <end position="111"/>
    </location>
</feature>
<protein>
    <recommendedName>
        <fullName evidence="1">Mitochondrial import inner membrane translocase subunit TIM50</fullName>
    </recommendedName>
</protein>
<organism evidence="4 5">
    <name type="scientific">Paramecium octaurelia</name>
    <dbReference type="NCBI Taxonomy" id="43137"/>
    <lineage>
        <taxon>Eukaryota</taxon>
        <taxon>Sar</taxon>
        <taxon>Alveolata</taxon>
        <taxon>Ciliophora</taxon>
        <taxon>Intramacronucleata</taxon>
        <taxon>Oligohymenophorea</taxon>
        <taxon>Peniculida</taxon>
        <taxon>Parameciidae</taxon>
        <taxon>Paramecium</taxon>
    </lineage>
</organism>
<gene>
    <name evidence="4" type="ORF">POCTA_138.1.T0040262</name>
</gene>
<name>A0A8S1S096_PAROT</name>
<comment type="similarity">
    <text evidence="1">Belongs to the TIM50 family.</text>
</comment>
<dbReference type="Proteomes" id="UP000683925">
    <property type="component" value="Unassembled WGS sequence"/>
</dbReference>
<dbReference type="GO" id="GO:0005744">
    <property type="term" value="C:TIM23 mitochondrial import inner membrane translocase complex"/>
    <property type="evidence" value="ECO:0007669"/>
    <property type="project" value="UniProtKB-UniRule"/>
</dbReference>
<keyword evidence="5" id="KW-1185">Reference proteome</keyword>
<comment type="caution">
    <text evidence="4">The sequence shown here is derived from an EMBL/GenBank/DDBJ whole genome shotgun (WGS) entry which is preliminary data.</text>
</comment>
<dbReference type="PROSITE" id="PS50969">
    <property type="entry name" value="FCP1"/>
    <property type="match status" value="1"/>
</dbReference>
<comment type="function">
    <text evidence="1">Essential component of the TIM23 complex, a complex that mediates the translocation of transit peptide-containing proteins across the mitochondrial inner membrane.</text>
</comment>
<accession>A0A8S1S096</accession>
<evidence type="ECO:0000313" key="4">
    <source>
        <dbReference type="EMBL" id="CAD8133053.1"/>
    </source>
</evidence>
<dbReference type="CDD" id="cd07521">
    <property type="entry name" value="HAD_FCP1-like"/>
    <property type="match status" value="1"/>
</dbReference>
<proteinExistence type="inferred from homology"/>
<evidence type="ECO:0000256" key="2">
    <source>
        <dbReference type="SAM" id="MobiDB-lite"/>
    </source>
</evidence>
<dbReference type="FunFam" id="3.40.50.1000:FF:000184">
    <property type="entry name" value="Uncharacterized protein"/>
    <property type="match status" value="1"/>
</dbReference>
<comment type="subunit">
    <text evidence="1">Component of the TIM23 complex.</text>
</comment>